<dbReference type="InterPro" id="IPR032774">
    <property type="entry name" value="WG_beta_rep"/>
</dbReference>
<comment type="caution">
    <text evidence="2">The sequence shown here is derived from an EMBL/GenBank/DDBJ whole genome shotgun (WGS) entry which is preliminary data.</text>
</comment>
<dbReference type="RefSeq" id="WP_281094023.1">
    <property type="nucleotide sequence ID" value="NZ_JARYZI010000004.1"/>
</dbReference>
<dbReference type="InterPro" id="IPR021729">
    <property type="entry name" value="DUF3298"/>
</dbReference>
<accession>A0ABT6NCP7</accession>
<dbReference type="Proteomes" id="UP001158045">
    <property type="component" value="Unassembled WGS sequence"/>
</dbReference>
<dbReference type="EMBL" id="JARYZI010000004">
    <property type="protein sequence ID" value="MDH8678195.1"/>
    <property type="molecule type" value="Genomic_DNA"/>
</dbReference>
<dbReference type="Pfam" id="PF11738">
    <property type="entry name" value="DUF3298"/>
    <property type="match status" value="1"/>
</dbReference>
<dbReference type="PROSITE" id="PS51257">
    <property type="entry name" value="PROKAR_LIPOPROTEIN"/>
    <property type="match status" value="1"/>
</dbReference>
<keyword evidence="3" id="KW-1185">Reference proteome</keyword>
<evidence type="ECO:0000313" key="3">
    <source>
        <dbReference type="Proteomes" id="UP001158045"/>
    </source>
</evidence>
<feature type="domain" description="DUF3298" evidence="1">
    <location>
        <begin position="367"/>
        <end position="448"/>
    </location>
</feature>
<evidence type="ECO:0000313" key="2">
    <source>
        <dbReference type="EMBL" id="MDH8678195.1"/>
    </source>
</evidence>
<organism evidence="2 3">
    <name type="scientific">Fusibacter bizertensis</name>
    <dbReference type="NCBI Taxonomy" id="1488331"/>
    <lineage>
        <taxon>Bacteria</taxon>
        <taxon>Bacillati</taxon>
        <taxon>Bacillota</taxon>
        <taxon>Clostridia</taxon>
        <taxon>Eubacteriales</taxon>
        <taxon>Eubacteriales Family XII. Incertae Sedis</taxon>
        <taxon>Fusibacter</taxon>
    </lineage>
</organism>
<dbReference type="Gene3D" id="3.90.640.20">
    <property type="entry name" value="Heat-shock cognate protein, ATPase"/>
    <property type="match status" value="1"/>
</dbReference>
<protein>
    <submittedName>
        <fullName evidence="2">WG repeat-containing protein</fullName>
    </submittedName>
</protein>
<proteinExistence type="predicted"/>
<dbReference type="Pfam" id="PF14903">
    <property type="entry name" value="WG_beta_rep"/>
    <property type="match status" value="1"/>
</dbReference>
<sequence length="466" mass="52971">MKKNRSRVLVGLMMLMLITVIVGCSGNKDVVNQSNPLLEAEHVSSGWLAFLDEASGLYGFKDQEGKVVIEPIFKQAWDFYGGRAIVMVSPPENEFYGVLSEGIYGLIDPTGSYVVEPEGLLTRVDTWHYLVAEPSEFWGGYGPDNYSVIKKKLIDGEGTVHSETGFYYVMPVTDYLFLANDGSKSYFIDDSGKPLEPYPAFYFPVIANQQGGKIFIKPLDDRTDRIKWVMSLDGENLDEDMIKNHLNDEITYTTQILSPYIGTSIFYPVFSTDSLDTQSKINESVFSIVKNYQVDTLTMDSEEIVDYNQVNHIDNIFSVDFTLTTIGSVINYDAIGYWYGFGAAHPNNIQETYYIDYTTGDRYLFSELFKKDSGWEDALVELIDAAFMSDNDMFLFIDHNTPKNQRLKEFREAHFSVSLTESGLSVYYPQYEIAPFAAGFPTFMIGYDKLSDYYDTDSAFYRALFQ</sequence>
<name>A0ABT6NCP7_9FIRM</name>
<reference evidence="2 3" key="1">
    <citation type="submission" date="2023-04" db="EMBL/GenBank/DDBJ databases">
        <title>Fusibacter bizertensis strain WBS, isolated from littoral bottom sediments of the Arctic seas - biochemical and genomic analysis.</title>
        <authorList>
            <person name="Brioukhanov A.L."/>
        </authorList>
    </citation>
    <scope>NUCLEOTIDE SEQUENCE [LARGE SCALE GENOMIC DNA]</scope>
    <source>
        <strain evidence="2 3">WBS</strain>
    </source>
</reference>
<dbReference type="InterPro" id="IPR037126">
    <property type="entry name" value="PdaC/RsiV-like_sf"/>
</dbReference>
<evidence type="ECO:0000259" key="1">
    <source>
        <dbReference type="Pfam" id="PF11738"/>
    </source>
</evidence>
<gene>
    <name evidence="2" type="ORF">QE109_08550</name>
</gene>